<accession>A0ABU9Z0E4</accession>
<feature type="active site" evidence="2">
    <location>
        <position position="41"/>
    </location>
</feature>
<evidence type="ECO:0000256" key="1">
    <source>
        <dbReference type="ARBA" id="ARBA00022756"/>
    </source>
</evidence>
<keyword evidence="2" id="KW-0963">Cytoplasm</keyword>
<dbReference type="GO" id="GO:0004141">
    <property type="term" value="F:dethiobiotin synthase activity"/>
    <property type="evidence" value="ECO:0007669"/>
    <property type="project" value="UniProtKB-EC"/>
</dbReference>
<organism evidence="3 4">
    <name type="scientific">Uliginosibacterium sediminicola</name>
    <dbReference type="NCBI Taxonomy" id="2024550"/>
    <lineage>
        <taxon>Bacteria</taxon>
        <taxon>Pseudomonadati</taxon>
        <taxon>Pseudomonadota</taxon>
        <taxon>Betaproteobacteria</taxon>
        <taxon>Rhodocyclales</taxon>
        <taxon>Zoogloeaceae</taxon>
        <taxon>Uliginosibacterium</taxon>
    </lineage>
</organism>
<sequence length="223" mass="22977">MSRTPQSLFVTGTDTDVGKTFISCALLHGFRARGLRAVGYKPVAAGASLLDGQLCNEDALRLQAAGSPGFSLAEINPVCLPDACSPHIAAARAGVVLELDQLVAGYQQLAAQADVVLVEGAGGFIVPLSETLDAAQLAQALALPVVLVVGLRLGCLNHALLSAEAIRARGLRLAGWVGNLVDAQMPFVDANIATLRSKLDAPCLGIVPRLSQPDQAAGLLTLP</sequence>
<name>A0ABU9Z0E4_9RHOO</name>
<feature type="binding site" evidence="2">
    <location>
        <begin position="208"/>
        <end position="210"/>
    </location>
    <ligand>
        <name>ATP</name>
        <dbReference type="ChEBI" id="CHEBI:30616"/>
    </ligand>
</feature>
<comment type="subunit">
    <text evidence="2">Homodimer.</text>
</comment>
<dbReference type="InterPro" id="IPR004472">
    <property type="entry name" value="DTB_synth_BioD"/>
</dbReference>
<feature type="binding site" evidence="2">
    <location>
        <begin position="119"/>
        <end position="122"/>
    </location>
    <ligand>
        <name>ATP</name>
        <dbReference type="ChEBI" id="CHEBI:30616"/>
    </ligand>
</feature>
<dbReference type="Proteomes" id="UP001410394">
    <property type="component" value="Unassembled WGS sequence"/>
</dbReference>
<feature type="binding site" evidence="2">
    <location>
        <position position="20"/>
    </location>
    <ligand>
        <name>Mg(2+)</name>
        <dbReference type="ChEBI" id="CHEBI:18420"/>
    </ligand>
</feature>
<comment type="function">
    <text evidence="2">Catalyzes a mechanistically unusual reaction, the ATP-dependent insertion of CO2 between the N7 and N8 nitrogen atoms of 7,8-diaminopelargonic acid (DAPA, also called 7,8-diammoniononanoate) to form a ureido ring.</text>
</comment>
<keyword evidence="1 2" id="KW-0093">Biotin biosynthesis</keyword>
<keyword evidence="2" id="KW-0479">Metal-binding</keyword>
<dbReference type="SUPFAM" id="SSF52540">
    <property type="entry name" value="P-loop containing nucleoside triphosphate hydrolases"/>
    <property type="match status" value="1"/>
</dbReference>
<feature type="binding site" evidence="2">
    <location>
        <position position="119"/>
    </location>
    <ligand>
        <name>Mg(2+)</name>
        <dbReference type="ChEBI" id="CHEBI:18420"/>
    </ligand>
</feature>
<comment type="caution">
    <text evidence="2">Lacks conserved residue(s) required for the propagation of feature annotation.</text>
</comment>
<dbReference type="NCBIfam" id="TIGR00347">
    <property type="entry name" value="bioD"/>
    <property type="match status" value="1"/>
</dbReference>
<comment type="caution">
    <text evidence="3">The sequence shown here is derived from an EMBL/GenBank/DDBJ whole genome shotgun (WGS) entry which is preliminary data.</text>
</comment>
<dbReference type="PANTHER" id="PTHR43210">
    <property type="entry name" value="DETHIOBIOTIN SYNTHETASE"/>
    <property type="match status" value="1"/>
</dbReference>
<gene>
    <name evidence="2 3" type="primary">bioD</name>
    <name evidence="3" type="ORF">ABDB84_13715</name>
</gene>
<evidence type="ECO:0000313" key="4">
    <source>
        <dbReference type="Proteomes" id="UP001410394"/>
    </source>
</evidence>
<keyword evidence="2" id="KW-0547">Nucleotide-binding</keyword>
<comment type="pathway">
    <text evidence="2">Cofactor biosynthesis; biotin biosynthesis; biotin from 7,8-diaminononanoate: step 1/2.</text>
</comment>
<feature type="binding site" evidence="2">
    <location>
        <position position="58"/>
    </location>
    <ligand>
        <name>Mg(2+)</name>
        <dbReference type="ChEBI" id="CHEBI:18420"/>
    </ligand>
</feature>
<dbReference type="HAMAP" id="MF_00336">
    <property type="entry name" value="BioD"/>
    <property type="match status" value="1"/>
</dbReference>
<dbReference type="EC" id="6.3.3.3" evidence="2"/>
<protein>
    <recommendedName>
        <fullName evidence="2">ATP-dependent dethiobiotin synthetase BioD</fullName>
        <ecNumber evidence="2">6.3.3.3</ecNumber>
    </recommendedName>
    <alternativeName>
        <fullName evidence="2">DTB synthetase</fullName>
        <shortName evidence="2">DTBS</shortName>
    </alternativeName>
    <alternativeName>
        <fullName evidence="2">Dethiobiotin synthase</fullName>
    </alternativeName>
</protein>
<comment type="subcellular location">
    <subcellularLocation>
        <location evidence="2">Cytoplasm</location>
    </subcellularLocation>
</comment>
<feature type="binding site" evidence="2">
    <location>
        <position position="58"/>
    </location>
    <ligand>
        <name>ATP</name>
        <dbReference type="ChEBI" id="CHEBI:30616"/>
    </ligand>
</feature>
<comment type="similarity">
    <text evidence="2">Belongs to the dethiobiotin synthetase family.</text>
</comment>
<dbReference type="EMBL" id="JBDIVE010000007">
    <property type="protein sequence ID" value="MEN3069543.1"/>
    <property type="molecule type" value="Genomic_DNA"/>
</dbReference>
<dbReference type="Pfam" id="PF13500">
    <property type="entry name" value="AAA_26"/>
    <property type="match status" value="1"/>
</dbReference>
<comment type="catalytic activity">
    <reaction evidence="2">
        <text>(7R,8S)-7,8-diammoniononanoate + CO2 + ATP = (4R,5S)-dethiobiotin + ADP + phosphate + 3 H(+)</text>
        <dbReference type="Rhea" id="RHEA:15805"/>
        <dbReference type="ChEBI" id="CHEBI:15378"/>
        <dbReference type="ChEBI" id="CHEBI:16526"/>
        <dbReference type="ChEBI" id="CHEBI:30616"/>
        <dbReference type="ChEBI" id="CHEBI:43474"/>
        <dbReference type="ChEBI" id="CHEBI:149469"/>
        <dbReference type="ChEBI" id="CHEBI:149473"/>
        <dbReference type="ChEBI" id="CHEBI:456216"/>
        <dbReference type="EC" id="6.3.3.3"/>
    </reaction>
</comment>
<dbReference type="Gene3D" id="3.40.50.300">
    <property type="entry name" value="P-loop containing nucleotide triphosphate hydrolases"/>
    <property type="match status" value="1"/>
</dbReference>
<proteinExistence type="inferred from homology"/>
<evidence type="ECO:0000313" key="3">
    <source>
        <dbReference type="EMBL" id="MEN3069543.1"/>
    </source>
</evidence>
<keyword evidence="4" id="KW-1185">Reference proteome</keyword>
<dbReference type="InterPro" id="IPR027417">
    <property type="entry name" value="P-loop_NTPase"/>
</dbReference>
<keyword evidence="2" id="KW-0460">Magnesium</keyword>
<dbReference type="PANTHER" id="PTHR43210:SF5">
    <property type="entry name" value="DETHIOBIOTIN SYNTHETASE"/>
    <property type="match status" value="1"/>
</dbReference>
<reference evidence="3 4" key="1">
    <citation type="journal article" date="2018" name="Int. J. Syst. Evol. Microbiol.">
        <title>Uliginosibacterium sediminicola sp. nov., isolated from freshwater sediment.</title>
        <authorList>
            <person name="Hwang W.M."/>
            <person name="Kim S.M."/>
            <person name="Kang K."/>
            <person name="Ahn T.Y."/>
        </authorList>
    </citation>
    <scope>NUCLEOTIDE SEQUENCE [LARGE SCALE GENOMIC DNA]</scope>
    <source>
        <strain evidence="3 4">M1-21</strain>
    </source>
</reference>
<feature type="binding site" evidence="2">
    <location>
        <begin position="16"/>
        <end position="21"/>
    </location>
    <ligand>
        <name>ATP</name>
        <dbReference type="ChEBI" id="CHEBI:30616"/>
    </ligand>
</feature>
<keyword evidence="2" id="KW-0067">ATP-binding</keyword>
<comment type="cofactor">
    <cofactor evidence="2">
        <name>Mg(2+)</name>
        <dbReference type="ChEBI" id="CHEBI:18420"/>
    </cofactor>
</comment>
<dbReference type="RefSeq" id="WP_345920311.1">
    <property type="nucleotide sequence ID" value="NZ_JBDIVE010000007.1"/>
</dbReference>
<dbReference type="CDD" id="cd03109">
    <property type="entry name" value="DTBS"/>
    <property type="match status" value="1"/>
</dbReference>
<evidence type="ECO:0000256" key="2">
    <source>
        <dbReference type="HAMAP-Rule" id="MF_00336"/>
    </source>
</evidence>
<keyword evidence="2 3" id="KW-0436">Ligase</keyword>
<dbReference type="PIRSF" id="PIRSF006755">
    <property type="entry name" value="DTB_synth"/>
    <property type="match status" value="1"/>
</dbReference>